<dbReference type="AlphaFoldDB" id="X0ZTU3"/>
<proteinExistence type="predicted"/>
<evidence type="ECO:0000256" key="1">
    <source>
        <dbReference type="SAM" id="Phobius"/>
    </source>
</evidence>
<keyword evidence="1" id="KW-1133">Transmembrane helix</keyword>
<reference evidence="2" key="1">
    <citation type="journal article" date="2014" name="Front. Microbiol.">
        <title>High frequency of phylogenetically diverse reductive dehalogenase-homologous genes in deep subseafloor sedimentary metagenomes.</title>
        <authorList>
            <person name="Kawai M."/>
            <person name="Futagami T."/>
            <person name="Toyoda A."/>
            <person name="Takaki Y."/>
            <person name="Nishi S."/>
            <person name="Hori S."/>
            <person name="Arai W."/>
            <person name="Tsubouchi T."/>
            <person name="Morono Y."/>
            <person name="Uchiyama I."/>
            <person name="Ito T."/>
            <person name="Fujiyama A."/>
            <person name="Inagaki F."/>
            <person name="Takami H."/>
        </authorList>
    </citation>
    <scope>NUCLEOTIDE SEQUENCE</scope>
    <source>
        <strain evidence="2">Expedition CK06-06</strain>
    </source>
</reference>
<gene>
    <name evidence="2" type="ORF">S01H4_05819</name>
</gene>
<comment type="caution">
    <text evidence="2">The sequence shown here is derived from an EMBL/GenBank/DDBJ whole genome shotgun (WGS) entry which is preliminary data.</text>
</comment>
<feature type="non-terminal residue" evidence="2">
    <location>
        <position position="1"/>
    </location>
</feature>
<feature type="transmembrane region" description="Helical" evidence="1">
    <location>
        <begin position="82"/>
        <end position="100"/>
    </location>
</feature>
<evidence type="ECO:0000313" key="2">
    <source>
        <dbReference type="EMBL" id="GAG72759.1"/>
    </source>
</evidence>
<keyword evidence="1" id="KW-0812">Transmembrane</keyword>
<feature type="transmembrane region" description="Helical" evidence="1">
    <location>
        <begin position="14"/>
        <end position="39"/>
    </location>
</feature>
<sequence length="164" mass="19044">FFAFAQGVFFTDKYGIAIMGGYIIIFSIIGVYWIWEIIVKKNDFTLPKIPYWKYWVIPFAILSFWSPVELQFKPIYLLTSDYGTSFCFTAPVILAILSLYHPKVNIAVLRVTGFVGLFLGILNLTYIFLDGILWLIILHIPLFVISLYCLILSYQRITLKYKSL</sequence>
<feature type="transmembrane region" description="Helical" evidence="1">
    <location>
        <begin position="51"/>
        <end position="70"/>
    </location>
</feature>
<keyword evidence="1" id="KW-0472">Membrane</keyword>
<accession>X0ZTU3</accession>
<feature type="transmembrane region" description="Helical" evidence="1">
    <location>
        <begin position="107"/>
        <end position="126"/>
    </location>
</feature>
<protein>
    <submittedName>
        <fullName evidence="2">Uncharacterized protein</fullName>
    </submittedName>
</protein>
<dbReference type="EMBL" id="BART01001724">
    <property type="protein sequence ID" value="GAG72759.1"/>
    <property type="molecule type" value="Genomic_DNA"/>
</dbReference>
<organism evidence="2">
    <name type="scientific">marine sediment metagenome</name>
    <dbReference type="NCBI Taxonomy" id="412755"/>
    <lineage>
        <taxon>unclassified sequences</taxon>
        <taxon>metagenomes</taxon>
        <taxon>ecological metagenomes</taxon>
    </lineage>
</organism>
<name>X0ZTU3_9ZZZZ</name>
<feature type="transmembrane region" description="Helical" evidence="1">
    <location>
        <begin position="132"/>
        <end position="154"/>
    </location>
</feature>